<keyword evidence="1" id="KW-1133">Transmembrane helix</keyword>
<sequence>MTMAYLNPVIPGRKLAAITAILSMPFAYLTQFFFVMASDGDVAIFHDGHQMLNLASDNASMFYAAMWTDILGYYLIFLPVIIYAWKILREVNESLTDISFLCGLIYCLLGSFGAVNMAGAFDSLYGGYATASASEQAQAVAAWQATIAGNWRGYWLLEAVLAAVWLGGLGRLLAIAGLRGLGLGAMFLSVIWLAQFTLWHLGLDEASDAALTLVVLLSPLWSVWLGISLLRLQPIRITASSNQENIA</sequence>
<gene>
    <name evidence="2" type="ORF">GCM10009096_02800</name>
</gene>
<dbReference type="Proteomes" id="UP001500713">
    <property type="component" value="Unassembled WGS sequence"/>
</dbReference>
<reference evidence="3" key="1">
    <citation type="journal article" date="2019" name="Int. J. Syst. Evol. Microbiol.">
        <title>The Global Catalogue of Microorganisms (GCM) 10K type strain sequencing project: providing services to taxonomists for standard genome sequencing and annotation.</title>
        <authorList>
            <consortium name="The Broad Institute Genomics Platform"/>
            <consortium name="The Broad Institute Genome Sequencing Center for Infectious Disease"/>
            <person name="Wu L."/>
            <person name="Ma J."/>
        </authorList>
    </citation>
    <scope>NUCLEOTIDE SEQUENCE [LARGE SCALE GENOMIC DNA]</scope>
    <source>
        <strain evidence="3">JCM 14162</strain>
    </source>
</reference>
<keyword evidence="1" id="KW-0472">Membrane</keyword>
<evidence type="ECO:0000256" key="1">
    <source>
        <dbReference type="SAM" id="Phobius"/>
    </source>
</evidence>
<organism evidence="2 3">
    <name type="scientific">Parasphingorhabdus litoris</name>
    <dbReference type="NCBI Taxonomy" id="394733"/>
    <lineage>
        <taxon>Bacteria</taxon>
        <taxon>Pseudomonadati</taxon>
        <taxon>Pseudomonadota</taxon>
        <taxon>Alphaproteobacteria</taxon>
        <taxon>Sphingomonadales</taxon>
        <taxon>Sphingomonadaceae</taxon>
        <taxon>Parasphingorhabdus</taxon>
    </lineage>
</organism>
<keyword evidence="1" id="KW-0812">Transmembrane</keyword>
<comment type="caution">
    <text evidence="2">The sequence shown here is derived from an EMBL/GenBank/DDBJ whole genome shotgun (WGS) entry which is preliminary data.</text>
</comment>
<feature type="transmembrane region" description="Helical" evidence="1">
    <location>
        <begin position="100"/>
        <end position="121"/>
    </location>
</feature>
<evidence type="ECO:0000313" key="3">
    <source>
        <dbReference type="Proteomes" id="UP001500713"/>
    </source>
</evidence>
<feature type="transmembrane region" description="Helical" evidence="1">
    <location>
        <begin position="70"/>
        <end position="88"/>
    </location>
</feature>
<feature type="transmembrane region" description="Helical" evidence="1">
    <location>
        <begin position="209"/>
        <end position="230"/>
    </location>
</feature>
<keyword evidence="3" id="KW-1185">Reference proteome</keyword>
<accession>A0ABP3JXS0</accession>
<evidence type="ECO:0008006" key="4">
    <source>
        <dbReference type="Google" id="ProtNLM"/>
    </source>
</evidence>
<feature type="transmembrane region" description="Helical" evidence="1">
    <location>
        <begin position="181"/>
        <end position="203"/>
    </location>
</feature>
<protein>
    <recommendedName>
        <fullName evidence="4">DUF4386 family protein</fullName>
    </recommendedName>
</protein>
<proteinExistence type="predicted"/>
<feature type="transmembrane region" description="Helical" evidence="1">
    <location>
        <begin position="15"/>
        <end position="37"/>
    </location>
</feature>
<evidence type="ECO:0000313" key="2">
    <source>
        <dbReference type="EMBL" id="GAA0465619.1"/>
    </source>
</evidence>
<dbReference type="EMBL" id="BAAAEM010000002">
    <property type="protein sequence ID" value="GAA0465619.1"/>
    <property type="molecule type" value="Genomic_DNA"/>
</dbReference>
<name>A0ABP3JXS0_9SPHN</name>
<feature type="transmembrane region" description="Helical" evidence="1">
    <location>
        <begin position="153"/>
        <end position="174"/>
    </location>
</feature>
<dbReference type="RefSeq" id="WP_229954169.1">
    <property type="nucleotide sequence ID" value="NZ_BAAAEM010000002.1"/>
</dbReference>